<reference evidence="2" key="2">
    <citation type="submission" date="2017-02" db="EMBL/GenBank/DDBJ databases">
        <authorList>
            <person name="Zhang H."/>
        </authorList>
    </citation>
    <scope>NUCLEOTIDE SEQUENCE</scope>
    <source>
        <strain evidence="2">RZS01</strain>
    </source>
</reference>
<dbReference type="EMBL" id="CP019875">
    <property type="protein sequence ID" value="AQU88218.1"/>
    <property type="molecule type" value="Genomic_DNA"/>
</dbReference>
<dbReference type="EMBL" id="NIRT01000002">
    <property type="protein sequence ID" value="PYD67726.1"/>
    <property type="molecule type" value="Genomic_DNA"/>
</dbReference>
<evidence type="ECO:0000313" key="4">
    <source>
        <dbReference type="Proteomes" id="UP000189683"/>
    </source>
</evidence>
<evidence type="ECO:0000313" key="2">
    <source>
        <dbReference type="EMBL" id="AQU88218.1"/>
    </source>
</evidence>
<reference evidence="3 5" key="3">
    <citation type="submission" date="2017-06" db="EMBL/GenBank/DDBJ databases">
        <title>A draft genome sequence of Komagataeibacter nataicola LMG 1536.</title>
        <authorList>
            <person name="Skraban J."/>
            <person name="Cleenwerck I."/>
            <person name="Vandamme P."/>
            <person name="Trcek J."/>
        </authorList>
    </citation>
    <scope>NUCLEOTIDE SEQUENCE [LARGE SCALE GENOMIC DNA]</scope>
    <source>
        <strain evidence="3 5">LMG 1536</strain>
    </source>
</reference>
<feature type="region of interest" description="Disordered" evidence="1">
    <location>
        <begin position="38"/>
        <end position="77"/>
    </location>
</feature>
<name>A0A9N7H3D9_9PROT</name>
<gene>
    <name evidence="2" type="ORF">B0W47_12940</name>
    <name evidence="3" type="ORF">CDI09_02285</name>
</gene>
<evidence type="ECO:0000313" key="5">
    <source>
        <dbReference type="Proteomes" id="UP000247512"/>
    </source>
</evidence>
<protein>
    <submittedName>
        <fullName evidence="2">Uncharacterized protein</fullName>
    </submittedName>
</protein>
<evidence type="ECO:0000256" key="1">
    <source>
        <dbReference type="SAM" id="MobiDB-lite"/>
    </source>
</evidence>
<dbReference type="KEGG" id="kna:B0W47_12940"/>
<organism evidence="2 4">
    <name type="scientific">Komagataeibacter nataicola</name>
    <dbReference type="NCBI Taxonomy" id="265960"/>
    <lineage>
        <taxon>Bacteria</taxon>
        <taxon>Pseudomonadati</taxon>
        <taxon>Pseudomonadota</taxon>
        <taxon>Alphaproteobacteria</taxon>
        <taxon>Acetobacterales</taxon>
        <taxon>Acetobacteraceae</taxon>
        <taxon>Komagataeibacter</taxon>
    </lineage>
</organism>
<dbReference type="Proteomes" id="UP000247512">
    <property type="component" value="Unassembled WGS sequence"/>
</dbReference>
<accession>A0A9N7H3D9</accession>
<dbReference type="Proteomes" id="UP000189683">
    <property type="component" value="Chromosome"/>
</dbReference>
<keyword evidence="5" id="KW-1185">Reference proteome</keyword>
<evidence type="ECO:0000313" key="3">
    <source>
        <dbReference type="EMBL" id="PYD67726.1"/>
    </source>
</evidence>
<proteinExistence type="predicted"/>
<reference evidence="4" key="1">
    <citation type="submission" date="2017-02" db="EMBL/GenBank/DDBJ databases">
        <title>zhang.</title>
        <authorList>
            <person name="Zhang H."/>
        </authorList>
    </citation>
    <scope>NUCLEOTIDE SEQUENCE [LARGE SCALE GENOMIC DNA]</scope>
    <source>
        <strain evidence="4">RZS01</strain>
    </source>
</reference>
<dbReference type="AlphaFoldDB" id="A0A9N7H3D9"/>
<sequence>MLAPVAPGAPAPCTMGNRTVSPFLATMCAGALHHLYARTPYSRPNGPRPFAPARVKKPARAQAPAFPTRIAARRHPH</sequence>